<dbReference type="Pfam" id="PF04286">
    <property type="entry name" value="DUF445"/>
    <property type="match status" value="2"/>
</dbReference>
<evidence type="ECO:0000313" key="7">
    <source>
        <dbReference type="EMBL" id="CAG36862.1"/>
    </source>
</evidence>
<feature type="transmembrane region" description="Helical" evidence="6">
    <location>
        <begin position="517"/>
        <end position="539"/>
    </location>
</feature>
<accession>Q6ALB3</accession>
<dbReference type="GO" id="GO:0012505">
    <property type="term" value="C:endomembrane system"/>
    <property type="evidence" value="ECO:0007669"/>
    <property type="project" value="UniProtKB-SubCell"/>
</dbReference>
<evidence type="ECO:0000256" key="1">
    <source>
        <dbReference type="ARBA" id="ARBA00004308"/>
    </source>
</evidence>
<dbReference type="eggNOG" id="COG4399">
    <property type="taxonomic scope" value="Bacteria"/>
</dbReference>
<reference evidence="8" key="1">
    <citation type="journal article" date="2004" name="Environ. Microbiol.">
        <title>The genome of Desulfotalea psychrophila, a sulfate-reducing bacterium from permanently cold Arctic sediments.</title>
        <authorList>
            <person name="Rabus R."/>
            <person name="Ruepp A."/>
            <person name="Frickey T."/>
            <person name="Rattei T."/>
            <person name="Fartmann B."/>
            <person name="Stark M."/>
            <person name="Bauer M."/>
            <person name="Zibat A."/>
            <person name="Lombardot T."/>
            <person name="Becker I."/>
            <person name="Amann J."/>
            <person name="Gellner K."/>
            <person name="Teeling H."/>
            <person name="Leuschner W.D."/>
            <person name="Gloeckner F.-O."/>
            <person name="Lupas A.N."/>
            <person name="Amann R."/>
            <person name="Klenk H.-P."/>
        </authorList>
    </citation>
    <scope>NUCLEOTIDE SEQUENCE [LARGE SCALE GENOMIC DNA]</scope>
    <source>
        <strain evidence="8">DSM 12343 / LSv54</strain>
    </source>
</reference>
<dbReference type="EMBL" id="CR522870">
    <property type="protein sequence ID" value="CAG36862.1"/>
    <property type="molecule type" value="Genomic_DNA"/>
</dbReference>
<dbReference type="PANTHER" id="PTHR35791">
    <property type="entry name" value="UPF0754 MEMBRANE PROTEIN YHEB"/>
    <property type="match status" value="1"/>
</dbReference>
<keyword evidence="8" id="KW-1185">Reference proteome</keyword>
<dbReference type="OrthoDB" id="3631561at2"/>
<dbReference type="KEGG" id="dps:DP2133"/>
<sequence length="540" mass="59526">MPVTPADIFPIAQYIAPPMVGAFIGYLTNKIAIKMLFRPLNPWHIFGMRVPMTPGVIPAKRHELAENMGRMVADYLITGTEVQKAIEQKHVQAQVHDKIQARGEALAQRDLGTLQSLLPPQFSCYYGLAVDYLSYKIKDGVSSFIGSDQFARQLRDVLQDISDKFLAEKLSSLLAEEQQAELLVSLQTSLSGHLGRFLSSPACEQWLENAVHTKVQDAFQQNSSLADILPEASYGLLKGLVEKQVQPLLAGVGGLLATDDVREKIIDGACGGVESFIASMGPMGAMVGNFIKMETVRAKIADYLDEKEEDILAWIQGDVVGERVTALLNDQLGKLFAAPMADLVRDIEPQQLEALSKGISHGLFKQLQDEQLQGVLTETFTDSIKGYMTGDHSIQEALADLLGQEKVALLQESLLDKSLTALRSERINEVISTAVDSLLTKGLACKIGKLSRFLNENMRDSIYQSLQSYLTKTVSRELPGMVKSFNLQQIVADKVDSLDLLKLEQLLLSIMEEQFKYINLFGALLGFILGCINLFFLALA</sequence>
<evidence type="ECO:0000256" key="2">
    <source>
        <dbReference type="ARBA" id="ARBA00008053"/>
    </source>
</evidence>
<evidence type="ECO:0000313" key="8">
    <source>
        <dbReference type="Proteomes" id="UP000000602"/>
    </source>
</evidence>
<dbReference type="PANTHER" id="PTHR35791:SF1">
    <property type="entry name" value="UPF0754 MEMBRANE PROTEIN YHEB"/>
    <property type="match status" value="1"/>
</dbReference>
<dbReference type="HOGENOM" id="CLU_042384_0_1_7"/>
<comment type="similarity">
    <text evidence="2">Belongs to the UPF0754 family.</text>
</comment>
<dbReference type="InterPro" id="IPR007383">
    <property type="entry name" value="DUF445"/>
</dbReference>
<comment type="subcellular location">
    <subcellularLocation>
        <location evidence="1">Endomembrane system</location>
    </subcellularLocation>
</comment>
<dbReference type="STRING" id="177439.DP2133"/>
<evidence type="ECO:0000256" key="5">
    <source>
        <dbReference type="ARBA" id="ARBA00023136"/>
    </source>
</evidence>
<gene>
    <name evidence="7" type="ordered locus">DP2133</name>
</gene>
<dbReference type="RefSeq" id="WP_011189374.1">
    <property type="nucleotide sequence ID" value="NC_006138.1"/>
</dbReference>
<evidence type="ECO:0000256" key="3">
    <source>
        <dbReference type="ARBA" id="ARBA00022692"/>
    </source>
</evidence>
<keyword evidence="5 6" id="KW-0472">Membrane</keyword>
<organism evidence="7 8">
    <name type="scientific">Desulfotalea psychrophila (strain LSv54 / DSM 12343)</name>
    <dbReference type="NCBI Taxonomy" id="177439"/>
    <lineage>
        <taxon>Bacteria</taxon>
        <taxon>Pseudomonadati</taxon>
        <taxon>Thermodesulfobacteriota</taxon>
        <taxon>Desulfobulbia</taxon>
        <taxon>Desulfobulbales</taxon>
        <taxon>Desulfocapsaceae</taxon>
        <taxon>Desulfotalea</taxon>
    </lineage>
</organism>
<evidence type="ECO:0008006" key="9">
    <source>
        <dbReference type="Google" id="ProtNLM"/>
    </source>
</evidence>
<proteinExistence type="inferred from homology"/>
<evidence type="ECO:0000256" key="4">
    <source>
        <dbReference type="ARBA" id="ARBA00022989"/>
    </source>
</evidence>
<name>Q6ALB3_DESPS</name>
<protein>
    <recommendedName>
        <fullName evidence="9">DUF445 domain-containing protein</fullName>
    </recommendedName>
</protein>
<evidence type="ECO:0000256" key="6">
    <source>
        <dbReference type="SAM" id="Phobius"/>
    </source>
</evidence>
<keyword evidence="3 6" id="KW-0812">Transmembrane</keyword>
<dbReference type="AlphaFoldDB" id="Q6ALB3"/>
<keyword evidence="4 6" id="KW-1133">Transmembrane helix</keyword>
<dbReference type="Proteomes" id="UP000000602">
    <property type="component" value="Chromosome"/>
</dbReference>